<evidence type="ECO:0000313" key="2">
    <source>
        <dbReference type="Proteomes" id="UP000830768"/>
    </source>
</evidence>
<sequence>MISKVIKDRPFLNLQGGWPSPRLHPVDALRASTASVFQHKQINKQLLYGPEHGSLEFRESVGRWLFDFYAPSSGPISGDRIIISNGASNGLATILQKFTDPRSTRGIWMIEPTYFLACPVFRDAGFCDRIRGVPEGDDGVDIAFLANALQQIDDAWQDDSAKSVGKFSGNGYPKIYRHVIYLIPTFSNPSGITMSLETRRSLVRLARMHDALIITDDVYDMLRWPKEPELSLGDMAPPPPRLVDVDREMHGTSHFGNTVSNGSFSKIVAPGLRVGWLEATPAFIQAMGTVGATVSGGCQSHFASLAVYQLLLTGELEQHIEKVLIPTYRKRYYAMVNAIKEKLCPLGVRLIGEDQARENGVAGGFFLYLTFNGCAPGIGGEVSQLAQNEFSLKIPAGRMYAVPDDPSSVIREEASYFNGTRLCWAWHELDDIVESIDRLAEAISCVKAKHAKGLPESSVDD</sequence>
<dbReference type="EMBL" id="CP090040">
    <property type="protein sequence ID" value="UPL03120.1"/>
    <property type="molecule type" value="Genomic_DNA"/>
</dbReference>
<name>A0ACD3ZP41_FUSSC</name>
<organism evidence="1 2">
    <name type="scientific">Fusarium solani subsp. cucurbitae</name>
    <name type="common">Neocosmosporum cucurbitae</name>
    <dbReference type="NCBI Taxonomy" id="2747967"/>
    <lineage>
        <taxon>Eukaryota</taxon>
        <taxon>Fungi</taxon>
        <taxon>Dikarya</taxon>
        <taxon>Ascomycota</taxon>
        <taxon>Pezizomycotina</taxon>
        <taxon>Sordariomycetes</taxon>
        <taxon>Hypocreomycetidae</taxon>
        <taxon>Hypocreales</taxon>
        <taxon>Nectriaceae</taxon>
        <taxon>Fusarium</taxon>
        <taxon>Fusarium solani species complex</taxon>
    </lineage>
</organism>
<reference evidence="1" key="1">
    <citation type="submission" date="2021-11" db="EMBL/GenBank/DDBJ databases">
        <title>Fusarium solani-melongenae Genome sequencing and assembly.</title>
        <authorList>
            <person name="Xie S."/>
            <person name="Huang L."/>
            <person name="Zhang X."/>
        </authorList>
    </citation>
    <scope>NUCLEOTIDE SEQUENCE</scope>
    <source>
        <strain evidence="1">CRI 24-3</strain>
    </source>
</reference>
<keyword evidence="2" id="KW-1185">Reference proteome</keyword>
<dbReference type="Proteomes" id="UP000830768">
    <property type="component" value="Chromosome 12"/>
</dbReference>
<accession>A0ACD3ZP41</accession>
<proteinExistence type="predicted"/>
<protein>
    <submittedName>
        <fullName evidence="1">Uncharacterized protein</fullName>
    </submittedName>
</protein>
<evidence type="ECO:0000313" key="1">
    <source>
        <dbReference type="EMBL" id="UPL03120.1"/>
    </source>
</evidence>
<gene>
    <name evidence="1" type="ORF">LCI18_014054</name>
</gene>